<dbReference type="PANTHER" id="PTHR21337:SF0">
    <property type="entry name" value="PHOSPHO-2-DEHYDRO-3-DEOXYHEPTONATE ALDOLASE"/>
    <property type="match status" value="1"/>
</dbReference>
<keyword evidence="2 3" id="KW-0808">Transferase</keyword>
<evidence type="ECO:0000256" key="1">
    <source>
        <dbReference type="ARBA" id="ARBA00008911"/>
    </source>
</evidence>
<evidence type="ECO:0000256" key="3">
    <source>
        <dbReference type="RuleBase" id="RU363071"/>
    </source>
</evidence>
<dbReference type="PANTHER" id="PTHR21337">
    <property type="entry name" value="PHOSPHO-2-DEHYDRO-3-DEOXYHEPTONATE ALDOLASE 1, 2"/>
    <property type="match status" value="1"/>
</dbReference>
<dbReference type="NCBIfam" id="TIGR01358">
    <property type="entry name" value="DAHP_synth_II"/>
    <property type="match status" value="1"/>
</dbReference>
<gene>
    <name evidence="4" type="ORF">FHS82_000315</name>
</gene>
<comment type="similarity">
    <text evidence="1 3">Belongs to the class-II DAHP synthase family.</text>
</comment>
<reference evidence="4 5" key="1">
    <citation type="submission" date="2020-03" db="EMBL/GenBank/DDBJ databases">
        <title>Genomic Encyclopedia of Type Strains, Phase IV (KMG-IV): sequencing the most valuable type-strain genomes for metagenomic binning, comparative biology and taxonomic classification.</title>
        <authorList>
            <person name="Goeker M."/>
        </authorList>
    </citation>
    <scope>NUCLEOTIDE SEQUENCE [LARGE SCALE GENOMIC DNA]</scope>
    <source>
        <strain evidence="4 5">DSM 103870</strain>
    </source>
</reference>
<evidence type="ECO:0000313" key="4">
    <source>
        <dbReference type="EMBL" id="NIJ56502.1"/>
    </source>
</evidence>
<dbReference type="EC" id="2.5.1.54" evidence="3"/>
<dbReference type="Proteomes" id="UP001429580">
    <property type="component" value="Unassembled WGS sequence"/>
</dbReference>
<dbReference type="SUPFAM" id="SSF51569">
    <property type="entry name" value="Aldolase"/>
    <property type="match status" value="1"/>
</dbReference>
<evidence type="ECO:0000313" key="5">
    <source>
        <dbReference type="Proteomes" id="UP001429580"/>
    </source>
</evidence>
<dbReference type="InterPro" id="IPR013785">
    <property type="entry name" value="Aldolase_TIM"/>
</dbReference>
<evidence type="ECO:0000256" key="2">
    <source>
        <dbReference type="ARBA" id="ARBA00022679"/>
    </source>
</evidence>
<dbReference type="Gene3D" id="3.20.20.70">
    <property type="entry name" value="Aldolase class I"/>
    <property type="match status" value="2"/>
</dbReference>
<accession>A0ABX0UUQ7</accession>
<name>A0ABX0UUQ7_9HYPH</name>
<comment type="caution">
    <text evidence="4">The sequence shown here is derived from an EMBL/GenBank/DDBJ whole genome shotgun (WGS) entry which is preliminary data.</text>
</comment>
<proteinExistence type="inferred from homology"/>
<organism evidence="4 5">
    <name type="scientific">Pseudochelatococcus lubricantis</name>
    <dbReference type="NCBI Taxonomy" id="1538102"/>
    <lineage>
        <taxon>Bacteria</taxon>
        <taxon>Pseudomonadati</taxon>
        <taxon>Pseudomonadota</taxon>
        <taxon>Alphaproteobacteria</taxon>
        <taxon>Hyphomicrobiales</taxon>
        <taxon>Chelatococcaceae</taxon>
        <taxon>Pseudochelatococcus</taxon>
    </lineage>
</organism>
<sequence length="461" mass="51201">MTERWTPSSWRSKPIQQVPTYPDVDTLAAVEKQLASFPPLVFAGEARQLKRQLAKVAEGKAFLLQGGDCAESFAEHSADTIRDFLRLFLQMAVVLTYAGGLPVVKVGRVAGQFAKPRSSPTETVDGVTLPSYRGDIVNGIGFTEEARTPDPHRQLKAFRQSAATLNLLRAFTNGGYANLDNAHRWMLGFVKDSPLSNRYREIADRITEALDFMRACGIDPESNPEMRATQLYTSHEALLLGYEEALTRVDSTSGDWYATSGHMIWIGDRTRQLDHAHVEYFRGIRNPVGLKCGPSLKADDLLRLIDALNPDNEPGRLTLIARFGSDKVQDHLPPLVRAVKAEGRAVVWSCDPMHGNTITASGYKTRPFERIVSEIDSFFNIHHAEGTHAGGIHLEMTGRNVTECTGGGRPLTEDQLSDRYHTHCDPRLNAEQALDVTFLVAERLKQERLLKGRPAFPEAAE</sequence>
<dbReference type="RefSeq" id="WP_166948040.1">
    <property type="nucleotide sequence ID" value="NZ_JAASQI010000001.1"/>
</dbReference>
<dbReference type="GO" id="GO:0003849">
    <property type="term" value="F:3-deoxy-7-phosphoheptulonate synthase activity"/>
    <property type="evidence" value="ECO:0007669"/>
    <property type="project" value="UniProtKB-EC"/>
</dbReference>
<comment type="catalytic activity">
    <reaction evidence="3">
        <text>D-erythrose 4-phosphate + phosphoenolpyruvate + H2O = 7-phospho-2-dehydro-3-deoxy-D-arabino-heptonate + phosphate</text>
        <dbReference type="Rhea" id="RHEA:14717"/>
        <dbReference type="ChEBI" id="CHEBI:15377"/>
        <dbReference type="ChEBI" id="CHEBI:16897"/>
        <dbReference type="ChEBI" id="CHEBI:43474"/>
        <dbReference type="ChEBI" id="CHEBI:58394"/>
        <dbReference type="ChEBI" id="CHEBI:58702"/>
        <dbReference type="EC" id="2.5.1.54"/>
    </reaction>
</comment>
<dbReference type="Pfam" id="PF01474">
    <property type="entry name" value="DAHP_synth_2"/>
    <property type="match status" value="1"/>
</dbReference>
<protein>
    <recommendedName>
        <fullName evidence="3">Phospho-2-dehydro-3-deoxyheptonate aldolase</fullName>
        <ecNumber evidence="3">2.5.1.54</ecNumber>
    </recommendedName>
</protein>
<dbReference type="InterPro" id="IPR002480">
    <property type="entry name" value="DAHP_synth_2"/>
</dbReference>
<keyword evidence="5" id="KW-1185">Reference proteome</keyword>
<dbReference type="EMBL" id="JAASQI010000001">
    <property type="protein sequence ID" value="NIJ56502.1"/>
    <property type="molecule type" value="Genomic_DNA"/>
</dbReference>